<proteinExistence type="predicted"/>
<organism evidence="2 3">
    <name type="scientific">Pyrobaculum aerophilum (strain ATCC 51768 / DSM 7523 / JCM 9630 / CIP 104966 / NBRC 100827 / IM2)</name>
    <dbReference type="NCBI Taxonomy" id="178306"/>
    <lineage>
        <taxon>Archaea</taxon>
        <taxon>Thermoproteota</taxon>
        <taxon>Thermoprotei</taxon>
        <taxon>Thermoproteales</taxon>
        <taxon>Thermoproteaceae</taxon>
        <taxon>Pyrobaculum</taxon>
    </lineage>
</organism>
<keyword evidence="3" id="KW-1185">Reference proteome</keyword>
<dbReference type="PATRIC" id="fig|178306.9.peg.2260"/>
<accession>Q8ZU01</accession>
<evidence type="ECO:0000259" key="1">
    <source>
        <dbReference type="Pfam" id="PF07775"/>
    </source>
</evidence>
<gene>
    <name evidence="2" type="ordered locus">PAE3008</name>
</gene>
<feature type="domain" description="PaRep2b" evidence="1">
    <location>
        <begin position="240"/>
        <end position="403"/>
    </location>
</feature>
<sequence length="406" mass="46510">MFATAWAELSRLWRFGIENGLYADHILNKLEGIRKYVEEYANRLRIEYTLYSLPGVDPWVEVRFKDERGNEIAHINIRWYHNKLHAFFNGAKEKAERLASILNALGANAEAKEYDGGWRVDLTTDSITAIRRAEWLEAVRALVEELHKRGIVNEEQRDRLLKEIIAGPNTIEIAGVELNVRQESVGKSKRLIIMYHPSSFTTFNTAVKALRDAGFVEGVHFTAKKPEGGVQGYVYIKLPAGLWRLEELRRQGVDWADKALRRLEEIAKARGFSNLLEEYLRPAMEAETVDPRGLVVEDAEKGIRAVIRDVRVVRDGDRPRVVVEYEVNGKAKSFSFIWGMRKEGIVMANVWLVEERAAVLAALTGDQTIRGKRGTVTLYAKHLFALAKYRGVGWELLRWYAEVMRE</sequence>
<dbReference type="KEGG" id="pai:PAE3008"/>
<dbReference type="AlphaFoldDB" id="Q8ZU01"/>
<dbReference type="HOGENOM" id="CLU_062568_0_0_2"/>
<dbReference type="InterPro" id="IPR011689">
    <property type="entry name" value="PaRep2b"/>
</dbReference>
<evidence type="ECO:0000313" key="2">
    <source>
        <dbReference type="EMBL" id="AAL64608.1"/>
    </source>
</evidence>
<dbReference type="STRING" id="178306.PAE3008"/>
<dbReference type="Pfam" id="PF07775">
    <property type="entry name" value="PaRep2b"/>
    <property type="match status" value="2"/>
</dbReference>
<reference evidence="2 3" key="1">
    <citation type="journal article" date="2002" name="Proc. Natl. Acad. Sci. U.S.A.">
        <title>Genome sequence of the hyperthermophilic crenarchaeon Pyrobaculum aerophilum.</title>
        <authorList>
            <person name="Fitz-Gibbon S.T."/>
            <person name="Ladner H."/>
            <person name="Kim U.J."/>
            <person name="Stetter K.O."/>
            <person name="Simon M.I."/>
            <person name="Miller J.H."/>
        </authorList>
    </citation>
    <scope>NUCLEOTIDE SEQUENCE [LARGE SCALE GENOMIC DNA]</scope>
    <source>
        <strain evidence="3">ATCC 51768 / DSM 7523 / JCM 9630 / CIP 104966 / NBRC 100827 / IM2</strain>
    </source>
</reference>
<dbReference type="eggNOG" id="arCOG09780">
    <property type="taxonomic scope" value="Archaea"/>
</dbReference>
<dbReference type="EnsemblBacteria" id="AAL64608">
    <property type="protein sequence ID" value="AAL64608"/>
    <property type="gene ID" value="PAE3008"/>
</dbReference>
<feature type="domain" description="PaRep2b" evidence="1">
    <location>
        <begin position="1"/>
        <end position="228"/>
    </location>
</feature>
<dbReference type="GeneID" id="1463773"/>
<evidence type="ECO:0000313" key="3">
    <source>
        <dbReference type="Proteomes" id="UP000002439"/>
    </source>
</evidence>
<protein>
    <submittedName>
        <fullName evidence="2">PaREP2b</fullName>
    </submittedName>
</protein>
<name>Q8ZU01_PYRAE</name>
<dbReference type="EMBL" id="AE009441">
    <property type="protein sequence ID" value="AAL64608.1"/>
    <property type="molecule type" value="Genomic_DNA"/>
</dbReference>
<dbReference type="RefSeq" id="WP_011009076.1">
    <property type="nucleotide sequence ID" value="NC_003364.1"/>
</dbReference>
<dbReference type="Proteomes" id="UP000002439">
    <property type="component" value="Chromosome"/>
</dbReference>
<dbReference type="InParanoid" id="Q8ZU01"/>